<sequence>MLCRPGMNRFLLFLTCLLPLVASAQGAPLDGGTPVAPPPSAPAESAGVPDAGSPPDAGAAPTLKVDTCRDTDDGSEAVPSTLGNLQLRIDGQAQTLAGIEWKGLQHLTVDQVRVLGRLPEAGPLTVDQATRGLRHLARTELFAALTPTLRLTEGAAPTLEVLVEEHPFVSSVSFQGLQDVTPRELREDLFRPAAWETVRRDDDEVVATLRINDERLSLTVQPTTPLCPPLRPPREWLARLDSRGDLQPGIVSGGLRAALERALEGLRNDGYLLARLTATLHPDGRLEVEVDEGHIEGVDVEGVDADQAPRVREALGIQAGDIFLRSDMSRAVARLEEKLTYLRVRGVERQAPDAQVLEERSEDGTRRYRTELKETQKPRRERRREHIELSWDSMFEGWWGDDEEHEKNAGLGLRGRRVVVSVSPRRPDFDWGLLPIHTQVTGLAPGLEGKLRVWDPGDRAHLTLETAFFIPLRLGGQRIPDDPEQTRRQRRLNWLLGAKVRVPSLGLAELGGQLYDFTDTLDRWRIGLIDSSIYSALINRPDTDYFRRKGASAFATWRLGNRWLVGGEYRRDSYASMVSLTGPLSIFRRDSPPFPNAPVTEARSGSVIGRLEYASDGRTREEPGSLFRSPELPLLSVDDDWPSRLVLRSFATLEVARPAFGGDEGTAFWKLVSDTLLYVPTRRDDVLRVRLRAAGGEDLPLQKQEGLGGWSALRGYGFKEFRGDASVLASAEYRWGFFGAFVDMGSVRQETGWTDARLGVGVNLHFGDEVELTTAWRTDERASWIPEARLLFTRPF</sequence>
<gene>
    <name evidence="3" type="ORF">DB31_1492</name>
</gene>
<evidence type="ECO:0000256" key="1">
    <source>
        <dbReference type="SAM" id="MobiDB-lite"/>
    </source>
</evidence>
<evidence type="ECO:0000313" key="3">
    <source>
        <dbReference type="EMBL" id="KFE65376.1"/>
    </source>
</evidence>
<evidence type="ECO:0000256" key="2">
    <source>
        <dbReference type="SAM" id="SignalP"/>
    </source>
</evidence>
<dbReference type="EMBL" id="JMCB01000012">
    <property type="protein sequence ID" value="KFE65376.1"/>
    <property type="molecule type" value="Genomic_DNA"/>
</dbReference>
<dbReference type="Gene3D" id="2.40.160.50">
    <property type="entry name" value="membrane protein fhac: a member of the omp85/tpsb transporter family"/>
    <property type="match status" value="1"/>
</dbReference>
<comment type="caution">
    <text evidence="3">The sequence shown here is derived from an EMBL/GenBank/DDBJ whole genome shotgun (WGS) entry which is preliminary data.</text>
</comment>
<feature type="compositionally biased region" description="Low complexity" evidence="1">
    <location>
        <begin position="42"/>
        <end position="61"/>
    </location>
</feature>
<dbReference type="AlphaFoldDB" id="A0A085WCG3"/>
<accession>A0A085WCG3</accession>
<dbReference type="STRING" id="394096.DB31_1492"/>
<name>A0A085WCG3_9BACT</name>
<dbReference type="Proteomes" id="UP000028725">
    <property type="component" value="Unassembled WGS sequence"/>
</dbReference>
<feature type="region of interest" description="Disordered" evidence="1">
    <location>
        <begin position="31"/>
        <end position="63"/>
    </location>
</feature>
<dbReference type="PATRIC" id="fig|394096.3.peg.5829"/>
<feature type="chain" id="PRO_5001799758" description="POTRA domain-containing protein" evidence="2">
    <location>
        <begin position="27"/>
        <end position="796"/>
    </location>
</feature>
<keyword evidence="2" id="KW-0732">Signal</keyword>
<feature type="signal peptide" evidence="2">
    <location>
        <begin position="1"/>
        <end position="26"/>
    </location>
</feature>
<reference evidence="3 4" key="1">
    <citation type="submission" date="2014-04" db="EMBL/GenBank/DDBJ databases">
        <title>Genome assembly of Hyalangium minutum DSM 14724.</title>
        <authorList>
            <person name="Sharma G."/>
            <person name="Subramanian S."/>
        </authorList>
    </citation>
    <scope>NUCLEOTIDE SEQUENCE [LARGE SCALE GENOMIC DNA]</scope>
    <source>
        <strain evidence="3 4">DSM 14724</strain>
    </source>
</reference>
<evidence type="ECO:0008006" key="5">
    <source>
        <dbReference type="Google" id="ProtNLM"/>
    </source>
</evidence>
<organism evidence="3 4">
    <name type="scientific">Hyalangium minutum</name>
    <dbReference type="NCBI Taxonomy" id="394096"/>
    <lineage>
        <taxon>Bacteria</taxon>
        <taxon>Pseudomonadati</taxon>
        <taxon>Myxococcota</taxon>
        <taxon>Myxococcia</taxon>
        <taxon>Myxococcales</taxon>
        <taxon>Cystobacterineae</taxon>
        <taxon>Archangiaceae</taxon>
        <taxon>Hyalangium</taxon>
    </lineage>
</organism>
<evidence type="ECO:0000313" key="4">
    <source>
        <dbReference type="Proteomes" id="UP000028725"/>
    </source>
</evidence>
<keyword evidence="4" id="KW-1185">Reference proteome</keyword>
<proteinExistence type="predicted"/>
<protein>
    <recommendedName>
        <fullName evidence="5">POTRA domain-containing protein</fullName>
    </recommendedName>
</protein>